<dbReference type="AlphaFoldDB" id="A0AAV7IP56"/>
<reference evidence="1 2" key="1">
    <citation type="journal article" date="2021" name="J. Hered.">
        <title>A chromosome-level genome assembly of the parasitoid wasp, Cotesia glomerata (Hymenoptera: Braconidae).</title>
        <authorList>
            <person name="Pinto B.J."/>
            <person name="Weis J.J."/>
            <person name="Gamble T."/>
            <person name="Ode P.J."/>
            <person name="Paul R."/>
            <person name="Zaspel J.M."/>
        </authorList>
    </citation>
    <scope>NUCLEOTIDE SEQUENCE [LARGE SCALE GENOMIC DNA]</scope>
    <source>
        <strain evidence="1">CgM1</strain>
    </source>
</reference>
<protein>
    <submittedName>
        <fullName evidence="1">Uncharacterized protein</fullName>
    </submittedName>
</protein>
<dbReference type="EMBL" id="JAHXZJ010000747">
    <property type="protein sequence ID" value="KAH0557235.1"/>
    <property type="molecule type" value="Genomic_DNA"/>
</dbReference>
<comment type="caution">
    <text evidence="1">The sequence shown here is derived from an EMBL/GenBank/DDBJ whole genome shotgun (WGS) entry which is preliminary data.</text>
</comment>
<keyword evidence="2" id="KW-1185">Reference proteome</keyword>
<dbReference type="Proteomes" id="UP000826195">
    <property type="component" value="Unassembled WGS sequence"/>
</dbReference>
<sequence>MVNGLIVWRTLVGALFDFKISDLIGKNLRIEFFDGTTNARDGKEEQEKSGHGLIARILFYRKWIGYL</sequence>
<accession>A0AAV7IP56</accession>
<gene>
    <name evidence="1" type="ORF">KQX54_002059</name>
</gene>
<proteinExistence type="predicted"/>
<evidence type="ECO:0000313" key="1">
    <source>
        <dbReference type="EMBL" id="KAH0557235.1"/>
    </source>
</evidence>
<name>A0AAV7IP56_COTGL</name>
<organism evidence="1 2">
    <name type="scientific">Cotesia glomerata</name>
    <name type="common">Lepidopteran parasitic wasp</name>
    <name type="synonym">Apanteles glomeratus</name>
    <dbReference type="NCBI Taxonomy" id="32391"/>
    <lineage>
        <taxon>Eukaryota</taxon>
        <taxon>Metazoa</taxon>
        <taxon>Ecdysozoa</taxon>
        <taxon>Arthropoda</taxon>
        <taxon>Hexapoda</taxon>
        <taxon>Insecta</taxon>
        <taxon>Pterygota</taxon>
        <taxon>Neoptera</taxon>
        <taxon>Endopterygota</taxon>
        <taxon>Hymenoptera</taxon>
        <taxon>Apocrita</taxon>
        <taxon>Ichneumonoidea</taxon>
        <taxon>Braconidae</taxon>
        <taxon>Microgastrinae</taxon>
        <taxon>Cotesia</taxon>
    </lineage>
</organism>
<evidence type="ECO:0000313" key="2">
    <source>
        <dbReference type="Proteomes" id="UP000826195"/>
    </source>
</evidence>